<evidence type="ECO:0000256" key="5">
    <source>
        <dbReference type="ARBA" id="ARBA00023136"/>
    </source>
</evidence>
<dbReference type="Pfam" id="PF25876">
    <property type="entry name" value="HH_MFP_RND"/>
    <property type="match status" value="1"/>
</dbReference>
<dbReference type="Proteomes" id="UP000325273">
    <property type="component" value="Unassembled WGS sequence"/>
</dbReference>
<dbReference type="RefSeq" id="WP_149673504.1">
    <property type="nucleotide sequence ID" value="NZ_VTUZ01000025.1"/>
</dbReference>
<feature type="coiled-coil region" evidence="6">
    <location>
        <begin position="86"/>
        <end position="149"/>
    </location>
</feature>
<dbReference type="Gene3D" id="1.10.287.470">
    <property type="entry name" value="Helix hairpin bin"/>
    <property type="match status" value="1"/>
</dbReference>
<evidence type="ECO:0000259" key="8">
    <source>
        <dbReference type="Pfam" id="PF25876"/>
    </source>
</evidence>
<gene>
    <name evidence="11" type="ORF">FVF58_30555</name>
</gene>
<evidence type="ECO:0000256" key="3">
    <source>
        <dbReference type="ARBA" id="ARBA00022692"/>
    </source>
</evidence>
<evidence type="ECO:0000259" key="9">
    <source>
        <dbReference type="Pfam" id="PF25917"/>
    </source>
</evidence>
<dbReference type="Pfam" id="PF25963">
    <property type="entry name" value="Beta-barrel_AAEA"/>
    <property type="match status" value="1"/>
</dbReference>
<dbReference type="InterPro" id="IPR006143">
    <property type="entry name" value="RND_pump_MFP"/>
</dbReference>
<keyword evidence="5 7" id="KW-0472">Membrane</keyword>
<dbReference type="Gene3D" id="2.40.30.170">
    <property type="match status" value="1"/>
</dbReference>
<dbReference type="InterPro" id="IPR050393">
    <property type="entry name" value="MFP_Efflux_Pump"/>
</dbReference>
<protein>
    <submittedName>
        <fullName evidence="11">Efflux RND transporter periplasmic adaptor subunit</fullName>
    </submittedName>
</protein>
<feature type="domain" description="Multidrug resistance protein MdtA-like alpha-helical hairpin" evidence="8">
    <location>
        <begin position="87"/>
        <end position="151"/>
    </location>
</feature>
<comment type="subcellular location">
    <subcellularLocation>
        <location evidence="1">Membrane</location>
        <topology evidence="1">Single-pass membrane protein</topology>
    </subcellularLocation>
</comment>
<dbReference type="EMBL" id="VTUZ01000025">
    <property type="protein sequence ID" value="KAA1004860.1"/>
    <property type="molecule type" value="Genomic_DNA"/>
</dbReference>
<dbReference type="Pfam" id="PF25917">
    <property type="entry name" value="BSH_RND"/>
    <property type="match status" value="1"/>
</dbReference>
<dbReference type="NCBIfam" id="TIGR01730">
    <property type="entry name" value="RND_mfp"/>
    <property type="match status" value="1"/>
</dbReference>
<evidence type="ECO:0000256" key="2">
    <source>
        <dbReference type="ARBA" id="ARBA00009477"/>
    </source>
</evidence>
<keyword evidence="4 7" id="KW-1133">Transmembrane helix</keyword>
<keyword evidence="12" id="KW-1185">Reference proteome</keyword>
<dbReference type="GO" id="GO:0022857">
    <property type="term" value="F:transmembrane transporter activity"/>
    <property type="evidence" value="ECO:0007669"/>
    <property type="project" value="InterPro"/>
</dbReference>
<organism evidence="11 12">
    <name type="scientific">Paraburkholderia panacisoli</name>
    <dbReference type="NCBI Taxonomy" id="2603818"/>
    <lineage>
        <taxon>Bacteria</taxon>
        <taxon>Pseudomonadati</taxon>
        <taxon>Pseudomonadota</taxon>
        <taxon>Betaproteobacteria</taxon>
        <taxon>Burkholderiales</taxon>
        <taxon>Burkholderiaceae</taxon>
        <taxon>Paraburkholderia</taxon>
    </lineage>
</organism>
<accession>A0A5B0GQH7</accession>
<reference evidence="11 12" key="1">
    <citation type="submission" date="2019-08" db="EMBL/GenBank/DDBJ databases">
        <title>Paraburkholderia sp. DCY113.</title>
        <authorList>
            <person name="Kang J."/>
        </authorList>
    </citation>
    <scope>NUCLEOTIDE SEQUENCE [LARGE SCALE GENOMIC DNA]</scope>
    <source>
        <strain evidence="11 12">DCY113</strain>
    </source>
</reference>
<keyword evidence="6" id="KW-0175">Coiled coil</keyword>
<evidence type="ECO:0000259" key="10">
    <source>
        <dbReference type="Pfam" id="PF25963"/>
    </source>
</evidence>
<dbReference type="InterPro" id="IPR058625">
    <property type="entry name" value="MdtA-like_BSH"/>
</dbReference>
<proteinExistence type="inferred from homology"/>
<dbReference type="InterPro" id="IPR058624">
    <property type="entry name" value="MdtA-like_HH"/>
</dbReference>
<dbReference type="AlphaFoldDB" id="A0A5B0GQH7"/>
<dbReference type="SUPFAM" id="SSF111369">
    <property type="entry name" value="HlyD-like secretion proteins"/>
    <property type="match status" value="1"/>
</dbReference>
<dbReference type="PANTHER" id="PTHR30367:SF12">
    <property type="entry name" value="P-HYDROXYBENZOIC ACID EFFLUX PUMP SUBUNIT AAEA"/>
    <property type="match status" value="1"/>
</dbReference>
<evidence type="ECO:0000256" key="7">
    <source>
        <dbReference type="SAM" id="Phobius"/>
    </source>
</evidence>
<evidence type="ECO:0000256" key="4">
    <source>
        <dbReference type="ARBA" id="ARBA00022989"/>
    </source>
</evidence>
<comment type="similarity">
    <text evidence="2">Belongs to the membrane fusion protein (MFP) (TC 8.A.1) family.</text>
</comment>
<dbReference type="GO" id="GO:0016020">
    <property type="term" value="C:membrane"/>
    <property type="evidence" value="ECO:0007669"/>
    <property type="project" value="InterPro"/>
</dbReference>
<feature type="transmembrane region" description="Helical" evidence="7">
    <location>
        <begin position="7"/>
        <end position="28"/>
    </location>
</feature>
<feature type="domain" description="p-hydroxybenzoic acid efflux pump subunit AaeA-like beta-barrel" evidence="10">
    <location>
        <begin position="188"/>
        <end position="284"/>
    </location>
</feature>
<evidence type="ECO:0000256" key="1">
    <source>
        <dbReference type="ARBA" id="ARBA00004167"/>
    </source>
</evidence>
<sequence>MKSIRRIASASITIIAIVVGLCALWYIWTYYERDPRTRNGHVRADIVGVTTDVSGLVTAVSVVSDQKVKKGDLLFQVDSERFMIAVQRAQANLESAQATLIYARQQANRNHQLRDLVSRQNIEQADSALRTARAEVDQDQAALASAELDLRRSSVRAPVNGIVTYVDLRPGAYATAGKGLLALVDTDSLRIEGYFQETQLEYIHTGDRAEIAVMGSNKSLYGTVTSVTSAVNDSDTSIGSNLLPSIAPNFAWVRLAQRIPVRIRIDSDADTRGLIPGRSASVAILNKTDRQRSVGAAASKALPASGRS</sequence>
<feature type="domain" description="Multidrug resistance protein MdtA-like barrel-sandwich hybrid" evidence="9">
    <location>
        <begin position="46"/>
        <end position="185"/>
    </location>
</feature>
<evidence type="ECO:0000313" key="11">
    <source>
        <dbReference type="EMBL" id="KAA1004860.1"/>
    </source>
</evidence>
<comment type="caution">
    <text evidence="11">The sequence shown here is derived from an EMBL/GenBank/DDBJ whole genome shotgun (WGS) entry which is preliminary data.</text>
</comment>
<name>A0A5B0GQH7_9BURK</name>
<dbReference type="InterPro" id="IPR058634">
    <property type="entry name" value="AaeA-lik-b-barrel"/>
</dbReference>
<evidence type="ECO:0000256" key="6">
    <source>
        <dbReference type="SAM" id="Coils"/>
    </source>
</evidence>
<evidence type="ECO:0000313" key="12">
    <source>
        <dbReference type="Proteomes" id="UP000325273"/>
    </source>
</evidence>
<keyword evidence="3 7" id="KW-0812">Transmembrane</keyword>
<dbReference type="PANTHER" id="PTHR30367">
    <property type="entry name" value="P-HYDROXYBENZOIC ACID EFFLUX PUMP SUBUNIT AAEA-RELATED"/>
    <property type="match status" value="1"/>
</dbReference>